<accession>A0A426YZ12</accession>
<comment type="caution">
    <text evidence="1">The sequence shown here is derived from an EMBL/GenBank/DDBJ whole genome shotgun (WGS) entry which is preliminary data.</text>
</comment>
<reference evidence="1 2" key="1">
    <citation type="journal article" date="2014" name="Agronomy (Basel)">
        <title>A Draft Genome Sequence for Ensete ventricosum, the Drought-Tolerant Tree Against Hunger.</title>
        <authorList>
            <person name="Harrison J."/>
            <person name="Moore K.A."/>
            <person name="Paszkiewicz K."/>
            <person name="Jones T."/>
            <person name="Grant M."/>
            <person name="Ambacheew D."/>
            <person name="Muzemil S."/>
            <person name="Studholme D.J."/>
        </authorList>
    </citation>
    <scope>NUCLEOTIDE SEQUENCE [LARGE SCALE GENOMIC DNA]</scope>
</reference>
<gene>
    <name evidence="1" type="ORF">B296_00032297</name>
</gene>
<dbReference type="EMBL" id="AMZH03009385">
    <property type="protein sequence ID" value="RRT56968.1"/>
    <property type="molecule type" value="Genomic_DNA"/>
</dbReference>
<organism evidence="1 2">
    <name type="scientific">Ensete ventricosum</name>
    <name type="common">Abyssinian banana</name>
    <name type="synonym">Musa ensete</name>
    <dbReference type="NCBI Taxonomy" id="4639"/>
    <lineage>
        <taxon>Eukaryota</taxon>
        <taxon>Viridiplantae</taxon>
        <taxon>Streptophyta</taxon>
        <taxon>Embryophyta</taxon>
        <taxon>Tracheophyta</taxon>
        <taxon>Spermatophyta</taxon>
        <taxon>Magnoliopsida</taxon>
        <taxon>Liliopsida</taxon>
        <taxon>Zingiberales</taxon>
        <taxon>Musaceae</taxon>
        <taxon>Ensete</taxon>
    </lineage>
</organism>
<dbReference type="AlphaFoldDB" id="A0A426YZ12"/>
<dbReference type="Proteomes" id="UP000287651">
    <property type="component" value="Unassembled WGS sequence"/>
</dbReference>
<proteinExistence type="predicted"/>
<sequence length="70" mass="7789">KCVPIGPTSPTEPPRRQVATKWVPINQAAIQNGIERHSLLASLILPSLHSAIGHSRNGDEIRRMIDQRRC</sequence>
<evidence type="ECO:0000313" key="2">
    <source>
        <dbReference type="Proteomes" id="UP000287651"/>
    </source>
</evidence>
<feature type="non-terminal residue" evidence="1">
    <location>
        <position position="1"/>
    </location>
</feature>
<name>A0A426YZ12_ENSVE</name>
<evidence type="ECO:0000313" key="1">
    <source>
        <dbReference type="EMBL" id="RRT56968.1"/>
    </source>
</evidence>
<protein>
    <submittedName>
        <fullName evidence="1">Uncharacterized protein</fullName>
    </submittedName>
</protein>